<dbReference type="EMBL" id="JACSGT010000001">
    <property type="protein sequence ID" value="MCF2219757.1"/>
    <property type="molecule type" value="Genomic_DNA"/>
</dbReference>
<gene>
    <name evidence="1" type="ORF">H9Q08_10595</name>
</gene>
<sequence length="145" mass="17189">MLYYTFDVKNNSSEIVSKIKIETEKLIEVYDDEIKSYHKYCKKLPDDAPRHIEYQNINCLRKLLSEAKTDIDFAEKNDYVQSFSIKIMIRKDFHSIFCKKCSQEYSPEEIIYETWSQGESLFASGGKTLSCKNNHFLFGYMEWNS</sequence>
<reference evidence="1" key="1">
    <citation type="submission" date="2021-08" db="EMBL/GenBank/DDBJ databases">
        <title>Complete genome sequence of Chryseobacterium sp strain PS-8.</title>
        <authorList>
            <person name="Das S.K."/>
        </authorList>
    </citation>
    <scope>NUCLEOTIDE SEQUENCE</scope>
    <source>
        <strain evidence="1">PS-8</strain>
    </source>
</reference>
<proteinExistence type="predicted"/>
<evidence type="ECO:0000313" key="1">
    <source>
        <dbReference type="EMBL" id="MCF2219757.1"/>
    </source>
</evidence>
<dbReference type="RefSeq" id="WP_235131318.1">
    <property type="nucleotide sequence ID" value="NZ_JACSGT010000001.1"/>
</dbReference>
<organism evidence="1 2">
    <name type="scientific">Chryseobacterium indicum</name>
    <dbReference type="NCBI Taxonomy" id="2766954"/>
    <lineage>
        <taxon>Bacteria</taxon>
        <taxon>Pseudomonadati</taxon>
        <taxon>Bacteroidota</taxon>
        <taxon>Flavobacteriia</taxon>
        <taxon>Flavobacteriales</taxon>
        <taxon>Weeksellaceae</taxon>
        <taxon>Chryseobacterium group</taxon>
        <taxon>Chryseobacterium</taxon>
    </lineage>
</organism>
<name>A0ABS9C6F3_9FLAO</name>
<comment type="caution">
    <text evidence="1">The sequence shown here is derived from an EMBL/GenBank/DDBJ whole genome shotgun (WGS) entry which is preliminary data.</text>
</comment>
<accession>A0ABS9C6F3</accession>
<dbReference type="Proteomes" id="UP001430374">
    <property type="component" value="Unassembled WGS sequence"/>
</dbReference>
<protein>
    <submittedName>
        <fullName evidence="1">Uncharacterized protein</fullName>
    </submittedName>
</protein>
<evidence type="ECO:0000313" key="2">
    <source>
        <dbReference type="Proteomes" id="UP001430374"/>
    </source>
</evidence>
<keyword evidence="2" id="KW-1185">Reference proteome</keyword>